<accession>A0A2W4R0H4</accession>
<dbReference type="InterPro" id="IPR011704">
    <property type="entry name" value="ATPase_dyneun-rel_AAA"/>
</dbReference>
<proteinExistence type="predicted"/>
<dbReference type="EMBL" id="QJPH01000346">
    <property type="protein sequence ID" value="PZN77013.1"/>
    <property type="molecule type" value="Genomic_DNA"/>
</dbReference>
<organism evidence="3 4">
    <name type="scientific">Candidatus Methylumidiphilus alinenensis</name>
    <dbReference type="NCBI Taxonomy" id="2202197"/>
    <lineage>
        <taxon>Bacteria</taxon>
        <taxon>Pseudomonadati</taxon>
        <taxon>Pseudomonadota</taxon>
        <taxon>Gammaproteobacteria</taxon>
        <taxon>Methylococcales</taxon>
        <taxon>Candidatus Methylumidiphilus</taxon>
    </lineage>
</organism>
<dbReference type="Gene3D" id="3.40.50.300">
    <property type="entry name" value="P-loop containing nucleotide triphosphate hydrolases"/>
    <property type="match status" value="1"/>
</dbReference>
<evidence type="ECO:0000256" key="1">
    <source>
        <dbReference type="SAM" id="MobiDB-lite"/>
    </source>
</evidence>
<dbReference type="GO" id="GO:0016887">
    <property type="term" value="F:ATP hydrolysis activity"/>
    <property type="evidence" value="ECO:0007669"/>
    <property type="project" value="InterPro"/>
</dbReference>
<dbReference type="SUPFAM" id="SSF52540">
    <property type="entry name" value="P-loop containing nucleoside triphosphate hydrolases"/>
    <property type="match status" value="1"/>
</dbReference>
<dbReference type="AlphaFoldDB" id="A0A2W4R0H4"/>
<sequence length="364" mass="40421">MTGKNQTLTFYTGGNPSAKETHRAPLPVSSVRDWSNAEGYIADENLIKAVNVAITVGRPLLVTGEPGTGKSDLAKSVAYNLGLGEPLEFIVKSDMESRDLFYTFDAVGRFNAPKSSGNEPHGPGKANGITEFITYNALGEAILRANKLDDVKPYLRLASLPDEKWQPQRSVVLIDEVDKAPRDVPNDILSEIDRLEFDIPELSLQAGKPVKITAPKAFRPIVIITSNLEKSLPDAFLRRCVYYHLPFPSPEDLLKIVESRLGSRYQENSTFVKSACDYFRYLRSENLRLNKRPATAELLDWLFVLLHSLPDGTPLPAHVEKHPRFEDSVLCTLLKTQADQDRAPSLLKGFKDANPTIMSMASTP</sequence>
<dbReference type="InterPro" id="IPR003593">
    <property type="entry name" value="AAA+_ATPase"/>
</dbReference>
<evidence type="ECO:0000313" key="3">
    <source>
        <dbReference type="EMBL" id="PZN77013.1"/>
    </source>
</evidence>
<feature type="domain" description="AAA+ ATPase" evidence="2">
    <location>
        <begin position="56"/>
        <end position="251"/>
    </location>
</feature>
<gene>
    <name evidence="3" type="ORF">DM484_15460</name>
</gene>
<dbReference type="SMART" id="SM00382">
    <property type="entry name" value="AAA"/>
    <property type="match status" value="1"/>
</dbReference>
<feature type="compositionally biased region" description="Polar residues" evidence="1">
    <location>
        <begin position="1"/>
        <end position="15"/>
    </location>
</feature>
<feature type="region of interest" description="Disordered" evidence="1">
    <location>
        <begin position="1"/>
        <end position="23"/>
    </location>
</feature>
<dbReference type="InterPro" id="IPR027417">
    <property type="entry name" value="P-loop_NTPase"/>
</dbReference>
<reference evidence="3 4" key="1">
    <citation type="journal article" date="2018" name="Aquat. Microb. Ecol.">
        <title>Gammaproteobacterial methanotrophs dominate.</title>
        <authorList>
            <person name="Rissanen A.J."/>
            <person name="Saarenheimo J."/>
            <person name="Tiirola M."/>
            <person name="Peura S."/>
            <person name="Aalto S.L."/>
            <person name="Karvinen A."/>
            <person name="Nykanen H."/>
        </authorList>
    </citation>
    <scope>NUCLEOTIDE SEQUENCE [LARGE SCALE GENOMIC DNA]</scope>
    <source>
        <strain evidence="3">AMbin10</strain>
    </source>
</reference>
<evidence type="ECO:0000259" key="2">
    <source>
        <dbReference type="SMART" id="SM00382"/>
    </source>
</evidence>
<dbReference type="Pfam" id="PF07728">
    <property type="entry name" value="AAA_5"/>
    <property type="match status" value="1"/>
</dbReference>
<dbReference type="Proteomes" id="UP000249396">
    <property type="component" value="Unassembled WGS sequence"/>
</dbReference>
<comment type="caution">
    <text evidence="3">The sequence shown here is derived from an EMBL/GenBank/DDBJ whole genome shotgun (WGS) entry which is preliminary data.</text>
</comment>
<dbReference type="GO" id="GO:0005524">
    <property type="term" value="F:ATP binding"/>
    <property type="evidence" value="ECO:0007669"/>
    <property type="project" value="InterPro"/>
</dbReference>
<evidence type="ECO:0000313" key="4">
    <source>
        <dbReference type="Proteomes" id="UP000249396"/>
    </source>
</evidence>
<protein>
    <recommendedName>
        <fullName evidence="2">AAA+ ATPase domain-containing protein</fullName>
    </recommendedName>
</protein>
<name>A0A2W4R0H4_9GAMM</name>